<keyword evidence="2" id="KW-0808">Transferase</keyword>
<dbReference type="RefSeq" id="WP_181392704.1">
    <property type="nucleotide sequence ID" value="NZ_QGDS01000001.1"/>
</dbReference>
<evidence type="ECO:0000313" key="2">
    <source>
        <dbReference type="EMBL" id="SUQ12319.1"/>
    </source>
</evidence>
<dbReference type="GO" id="GO:0016747">
    <property type="term" value="F:acyltransferase activity, transferring groups other than amino-acyl groups"/>
    <property type="evidence" value="ECO:0007669"/>
    <property type="project" value="InterPro"/>
</dbReference>
<dbReference type="SUPFAM" id="SSF55729">
    <property type="entry name" value="Acyl-CoA N-acyltransferases (Nat)"/>
    <property type="match status" value="1"/>
</dbReference>
<feature type="domain" description="N-acetyltransferase" evidence="1">
    <location>
        <begin position="8"/>
        <end position="205"/>
    </location>
</feature>
<dbReference type="Gene3D" id="3.40.630.30">
    <property type="match status" value="1"/>
</dbReference>
<evidence type="ECO:0000259" key="1">
    <source>
        <dbReference type="PROSITE" id="PS51186"/>
    </source>
</evidence>
<name>A0A316A2F8_9FIRM</name>
<organism evidence="2 3">
    <name type="scientific">Faecalicatena contorta</name>
    <dbReference type="NCBI Taxonomy" id="39482"/>
    <lineage>
        <taxon>Bacteria</taxon>
        <taxon>Bacillati</taxon>
        <taxon>Bacillota</taxon>
        <taxon>Clostridia</taxon>
        <taxon>Lachnospirales</taxon>
        <taxon>Lachnospiraceae</taxon>
        <taxon>Faecalicatena</taxon>
    </lineage>
</organism>
<dbReference type="AlphaFoldDB" id="A0A316A2F8"/>
<dbReference type="InterPro" id="IPR016181">
    <property type="entry name" value="Acyl_CoA_acyltransferase"/>
</dbReference>
<keyword evidence="3" id="KW-1185">Reference proteome</keyword>
<dbReference type="InterPro" id="IPR000182">
    <property type="entry name" value="GNAT_dom"/>
</dbReference>
<sequence>MEKKANNIAISRADMAKDVNVRIGMAKIFGEGFTQWLGFFSKDQDKIAKAFAHIFVLDQFYVAVVGDEVAGMVACTDCMTLSVCLDKKELRKHFGLYKGFLAGIFLKKEFEKPFRNPPLNTGSIEFVGTSSNFRGQGISLKIFDYIFENTPFVDYIIEEVADTNVPAMALYQKMGFVEYKSSSVPVKKATKIGINKFISLKLTKPEC</sequence>
<reference evidence="3" key="1">
    <citation type="submission" date="2017-07" db="EMBL/GenBank/DDBJ databases">
        <authorList>
            <person name="Varghese N."/>
            <person name="Submissions S."/>
        </authorList>
    </citation>
    <scope>NUCLEOTIDE SEQUENCE [LARGE SCALE GENOMIC DNA]</scope>
    <source>
        <strain evidence="3">NLAE-zl-C134</strain>
    </source>
</reference>
<dbReference type="EMBL" id="UHJJ01000001">
    <property type="protein sequence ID" value="SUQ12319.1"/>
    <property type="molecule type" value="Genomic_DNA"/>
</dbReference>
<dbReference type="Proteomes" id="UP000254051">
    <property type="component" value="Unassembled WGS sequence"/>
</dbReference>
<gene>
    <name evidence="2" type="ORF">SAMN05216529_101210</name>
</gene>
<dbReference type="PROSITE" id="PS51186">
    <property type="entry name" value="GNAT"/>
    <property type="match status" value="1"/>
</dbReference>
<proteinExistence type="predicted"/>
<evidence type="ECO:0000313" key="3">
    <source>
        <dbReference type="Proteomes" id="UP000254051"/>
    </source>
</evidence>
<dbReference type="Pfam" id="PF00583">
    <property type="entry name" value="Acetyltransf_1"/>
    <property type="match status" value="1"/>
</dbReference>
<protein>
    <submittedName>
        <fullName evidence="2">Acetyltransferase (GNAT) family protein</fullName>
    </submittedName>
</protein>
<accession>A0A316A2F8</accession>